<dbReference type="OrthoDB" id="2735906at2"/>
<dbReference type="Proteomes" id="UP000242752">
    <property type="component" value="Unassembled WGS sequence"/>
</dbReference>
<comment type="caution">
    <text evidence="1">The sequence shown here is derived from an EMBL/GenBank/DDBJ whole genome shotgun (WGS) entry which is preliminary data.</text>
</comment>
<sequence>MTDIKAGTFRYIESEIYNLESTKREIKRLRLEILNPTKMEDENIIYGPLQSGEPTRTTEIMATRLMTNKMLRNMEEMVHAIEYAYSMLPDDYKKVIQLKYWSPNRKMKMEHIADECNMHRNTAGKIRKNFVKAVAYEAGIK</sequence>
<evidence type="ECO:0000313" key="2">
    <source>
        <dbReference type="Proteomes" id="UP000242752"/>
    </source>
</evidence>
<dbReference type="RefSeq" id="WP_103358229.1">
    <property type="nucleotide sequence ID" value="NZ_PPRF01000039.1"/>
</dbReference>
<protein>
    <submittedName>
        <fullName evidence="1">Transcriptional regulator</fullName>
    </submittedName>
</protein>
<dbReference type="InterPro" id="IPR013324">
    <property type="entry name" value="RNA_pol_sigma_r3/r4-like"/>
</dbReference>
<gene>
    <name evidence="1" type="ORF">CD122_06730</name>
</gene>
<name>A0A2K3YP78_9STAP</name>
<keyword evidence="2" id="KW-1185">Reference proteome</keyword>
<proteinExistence type="predicted"/>
<dbReference type="InterPro" id="IPR006523">
    <property type="entry name" value="RinA"/>
</dbReference>
<organism evidence="1 2">
    <name type="scientific">Staphylococcus rostri</name>
    <dbReference type="NCBI Taxonomy" id="522262"/>
    <lineage>
        <taxon>Bacteria</taxon>
        <taxon>Bacillati</taxon>
        <taxon>Bacillota</taxon>
        <taxon>Bacilli</taxon>
        <taxon>Bacillales</taxon>
        <taxon>Staphylococcaceae</taxon>
        <taxon>Staphylococcus</taxon>
    </lineage>
</organism>
<reference evidence="1 2" key="1">
    <citation type="submission" date="2017-08" db="EMBL/GenBank/DDBJ databases">
        <title>Draft genome sequences of 64 type strains of genus Staph aureus.</title>
        <authorList>
            <person name="Cole K."/>
            <person name="Golubchik T."/>
            <person name="Russell J."/>
            <person name="Foster D."/>
            <person name="Llewelyn M."/>
            <person name="Wilson D."/>
            <person name="Crook D."/>
            <person name="Paul J."/>
        </authorList>
    </citation>
    <scope>NUCLEOTIDE SEQUENCE [LARGE SCALE GENOMIC DNA]</scope>
    <source>
        <strain evidence="1 2">DSM 21968</strain>
    </source>
</reference>
<dbReference type="EMBL" id="PPRF01000039">
    <property type="protein sequence ID" value="PNZ27396.1"/>
    <property type="molecule type" value="Genomic_DNA"/>
</dbReference>
<accession>A0A2K3YP78</accession>
<evidence type="ECO:0000313" key="1">
    <source>
        <dbReference type="EMBL" id="PNZ27396.1"/>
    </source>
</evidence>
<dbReference type="SUPFAM" id="SSF88659">
    <property type="entry name" value="Sigma3 and sigma4 domains of RNA polymerase sigma factors"/>
    <property type="match status" value="1"/>
</dbReference>
<dbReference type="AlphaFoldDB" id="A0A2K3YP78"/>
<dbReference type="NCBIfam" id="TIGR01636">
    <property type="entry name" value="phage_rinA"/>
    <property type="match status" value="1"/>
</dbReference>